<dbReference type="Proteomes" id="UP001370490">
    <property type="component" value="Unassembled WGS sequence"/>
</dbReference>
<dbReference type="PANTHER" id="PTHR11802:SF29">
    <property type="entry name" value="SERINE CARBOXYPEPTIDASE-LIKE 19"/>
    <property type="match status" value="1"/>
</dbReference>
<feature type="chain" id="PRO_5042906342" evidence="2">
    <location>
        <begin position="28"/>
        <end position="172"/>
    </location>
</feature>
<dbReference type="PANTHER" id="PTHR11802">
    <property type="entry name" value="SERINE PROTEASE FAMILY S10 SERINE CARBOXYPEPTIDASE"/>
    <property type="match status" value="1"/>
</dbReference>
<evidence type="ECO:0000256" key="2">
    <source>
        <dbReference type="SAM" id="SignalP"/>
    </source>
</evidence>
<dbReference type="GO" id="GO:0004185">
    <property type="term" value="F:serine-type carboxypeptidase activity"/>
    <property type="evidence" value="ECO:0007669"/>
    <property type="project" value="InterPro"/>
</dbReference>
<dbReference type="GO" id="GO:0019748">
    <property type="term" value="P:secondary metabolic process"/>
    <property type="evidence" value="ECO:0007669"/>
    <property type="project" value="TreeGrafter"/>
</dbReference>
<name>A0AAN8VQW2_9MAGN</name>
<accession>A0AAN8VQW2</accession>
<reference evidence="3 4" key="1">
    <citation type="submission" date="2023-12" db="EMBL/GenBank/DDBJ databases">
        <title>A high-quality genome assembly for Dillenia turbinata (Dilleniales).</title>
        <authorList>
            <person name="Chanderbali A."/>
        </authorList>
    </citation>
    <scope>NUCLEOTIDE SEQUENCE [LARGE SCALE GENOMIC DNA]</scope>
    <source>
        <strain evidence="3">LSX21</strain>
        <tissue evidence="3">Leaf</tissue>
    </source>
</reference>
<dbReference type="SUPFAM" id="SSF53474">
    <property type="entry name" value="alpha/beta-Hydrolases"/>
    <property type="match status" value="1"/>
</dbReference>
<feature type="signal peptide" evidence="2">
    <location>
        <begin position="1"/>
        <end position="27"/>
    </location>
</feature>
<keyword evidence="3" id="KW-0378">Hydrolase</keyword>
<dbReference type="AlphaFoldDB" id="A0AAN8VQW2"/>
<sequence>MARLSSSYHYACLYMLLLGFSLQLCSQLSVSEPVEFLPGFPGPLPFELETGYVGVDEGEDVQLFYYFVKSERNPKEDPLFLWLTGGPGCSVLSAFFYELGPLMFKEVEYNGSVPELVVNPNSWTKVASILFVDLPVGTGFSYGRTTKASYSIDIQSSHQIDEFLRKAWADYG</sequence>
<dbReference type="InterPro" id="IPR001563">
    <property type="entry name" value="Peptidase_S10"/>
</dbReference>
<evidence type="ECO:0000313" key="4">
    <source>
        <dbReference type="Proteomes" id="UP001370490"/>
    </source>
</evidence>
<keyword evidence="2" id="KW-0732">Signal</keyword>
<comment type="similarity">
    <text evidence="1">Belongs to the peptidase S10 family.</text>
</comment>
<keyword evidence="4" id="KW-1185">Reference proteome</keyword>
<dbReference type="EMBL" id="JBAMMX010000006">
    <property type="protein sequence ID" value="KAK6938560.1"/>
    <property type="molecule type" value="Genomic_DNA"/>
</dbReference>
<proteinExistence type="inferred from homology"/>
<comment type="caution">
    <text evidence="3">The sequence shown here is derived from an EMBL/GenBank/DDBJ whole genome shotgun (WGS) entry which is preliminary data.</text>
</comment>
<organism evidence="3 4">
    <name type="scientific">Dillenia turbinata</name>
    <dbReference type="NCBI Taxonomy" id="194707"/>
    <lineage>
        <taxon>Eukaryota</taxon>
        <taxon>Viridiplantae</taxon>
        <taxon>Streptophyta</taxon>
        <taxon>Embryophyta</taxon>
        <taxon>Tracheophyta</taxon>
        <taxon>Spermatophyta</taxon>
        <taxon>Magnoliopsida</taxon>
        <taxon>eudicotyledons</taxon>
        <taxon>Gunneridae</taxon>
        <taxon>Pentapetalae</taxon>
        <taxon>Dilleniales</taxon>
        <taxon>Dilleniaceae</taxon>
        <taxon>Dillenia</taxon>
    </lineage>
</organism>
<dbReference type="Gene3D" id="3.40.50.1820">
    <property type="entry name" value="alpha/beta hydrolase"/>
    <property type="match status" value="1"/>
</dbReference>
<keyword evidence="3" id="KW-0645">Protease</keyword>
<dbReference type="GO" id="GO:0006508">
    <property type="term" value="P:proteolysis"/>
    <property type="evidence" value="ECO:0007669"/>
    <property type="project" value="InterPro"/>
</dbReference>
<protein>
    <submittedName>
        <fullName evidence="3">Peptidase S10, serine carboxypeptidase</fullName>
    </submittedName>
</protein>
<evidence type="ECO:0000256" key="1">
    <source>
        <dbReference type="ARBA" id="ARBA00009431"/>
    </source>
</evidence>
<keyword evidence="3" id="KW-0121">Carboxypeptidase</keyword>
<dbReference type="Pfam" id="PF00450">
    <property type="entry name" value="Peptidase_S10"/>
    <property type="match status" value="1"/>
</dbReference>
<dbReference type="GO" id="GO:0016747">
    <property type="term" value="F:acyltransferase activity, transferring groups other than amino-acyl groups"/>
    <property type="evidence" value="ECO:0007669"/>
    <property type="project" value="TreeGrafter"/>
</dbReference>
<evidence type="ECO:0000313" key="3">
    <source>
        <dbReference type="EMBL" id="KAK6938560.1"/>
    </source>
</evidence>
<gene>
    <name evidence="3" type="ORF">RJ641_032068</name>
</gene>
<dbReference type="InterPro" id="IPR029058">
    <property type="entry name" value="AB_hydrolase_fold"/>
</dbReference>